<keyword evidence="2" id="KW-1185">Reference proteome</keyword>
<dbReference type="AlphaFoldDB" id="A0A017T7Y0"/>
<comment type="caution">
    <text evidence="1">The sequence shown here is derived from an EMBL/GenBank/DDBJ whole genome shotgun (WGS) entry which is preliminary data.</text>
</comment>
<organism evidence="1 2">
    <name type="scientific">Chondromyces apiculatus DSM 436</name>
    <dbReference type="NCBI Taxonomy" id="1192034"/>
    <lineage>
        <taxon>Bacteria</taxon>
        <taxon>Pseudomonadati</taxon>
        <taxon>Myxococcota</taxon>
        <taxon>Polyangia</taxon>
        <taxon>Polyangiales</taxon>
        <taxon>Polyangiaceae</taxon>
        <taxon>Chondromyces</taxon>
    </lineage>
</organism>
<dbReference type="EMBL" id="ASRX01000027">
    <property type="protein sequence ID" value="EYF05042.1"/>
    <property type="molecule type" value="Genomic_DNA"/>
</dbReference>
<proteinExistence type="predicted"/>
<name>A0A017T7Y0_9BACT</name>
<evidence type="ECO:0000313" key="1">
    <source>
        <dbReference type="EMBL" id="EYF05042.1"/>
    </source>
</evidence>
<reference evidence="1 2" key="1">
    <citation type="submission" date="2013-05" db="EMBL/GenBank/DDBJ databases">
        <title>Genome assembly of Chondromyces apiculatus DSM 436.</title>
        <authorList>
            <person name="Sharma G."/>
            <person name="Khatri I."/>
            <person name="Kaur C."/>
            <person name="Mayilraj S."/>
            <person name="Subramanian S."/>
        </authorList>
    </citation>
    <scope>NUCLEOTIDE SEQUENCE [LARGE SCALE GENOMIC DNA]</scope>
    <source>
        <strain evidence="1 2">DSM 436</strain>
    </source>
</reference>
<accession>A0A017T7Y0</accession>
<gene>
    <name evidence="1" type="ORF">CAP_3632</name>
</gene>
<evidence type="ECO:0000313" key="2">
    <source>
        <dbReference type="Proteomes" id="UP000019678"/>
    </source>
</evidence>
<sequence length="69" mass="7659">MPDHRLEPFVVVAVEVGADDERELRHAEELQAPCHVLAAALLAPVDEDMGRRAPLIKLMSVDSPWETSK</sequence>
<dbReference type="Proteomes" id="UP000019678">
    <property type="component" value="Unassembled WGS sequence"/>
</dbReference>
<protein>
    <submittedName>
        <fullName evidence="1">Uncharacterized protein</fullName>
    </submittedName>
</protein>